<evidence type="ECO:0008006" key="3">
    <source>
        <dbReference type="Google" id="ProtNLM"/>
    </source>
</evidence>
<feature type="non-terminal residue" evidence="1">
    <location>
        <position position="1"/>
    </location>
</feature>
<accession>A0A3M2VGH1</accession>
<name>A0A3M2VGH1_PSEYM</name>
<organism evidence="1 2">
    <name type="scientific">Pseudomonas syringae pv. maculicola</name>
    <dbReference type="NCBI Taxonomy" id="59511"/>
    <lineage>
        <taxon>Bacteria</taxon>
        <taxon>Pseudomonadati</taxon>
        <taxon>Pseudomonadota</taxon>
        <taxon>Gammaproteobacteria</taxon>
        <taxon>Pseudomonadales</taxon>
        <taxon>Pseudomonadaceae</taxon>
        <taxon>Pseudomonas</taxon>
    </lineage>
</organism>
<dbReference type="AlphaFoldDB" id="A0A3M2VGH1"/>
<evidence type="ECO:0000313" key="1">
    <source>
        <dbReference type="EMBL" id="RML38286.1"/>
    </source>
</evidence>
<dbReference type="EMBL" id="RBNL01004156">
    <property type="protein sequence ID" value="RML38286.1"/>
    <property type="molecule type" value="Genomic_DNA"/>
</dbReference>
<protein>
    <recommendedName>
        <fullName evidence="3">Reverse transcriptase domain-containing protein</fullName>
    </recommendedName>
</protein>
<comment type="caution">
    <text evidence="1">The sequence shown here is derived from an EMBL/GenBank/DDBJ whole genome shotgun (WGS) entry which is preliminary data.</text>
</comment>
<sequence>PISPLLTNTYLRYIMDLWVRQWLGRAAQSEMIAVRYTDDSVRGFEAHEDAWRFSQGTGKFDLLSST</sequence>
<reference evidence="1 2" key="1">
    <citation type="submission" date="2018-08" db="EMBL/GenBank/DDBJ databases">
        <title>Recombination of ecologically and evolutionarily significant loci maintains genetic cohesion in the Pseudomonas syringae species complex.</title>
        <authorList>
            <person name="Dillon M."/>
            <person name="Thakur S."/>
            <person name="Almeida R.N.D."/>
            <person name="Weir B.S."/>
            <person name="Guttman D.S."/>
        </authorList>
    </citation>
    <scope>NUCLEOTIDE SEQUENCE [LARGE SCALE GENOMIC DNA]</scope>
    <source>
        <strain evidence="1 2">88_10</strain>
    </source>
</reference>
<proteinExistence type="predicted"/>
<evidence type="ECO:0000313" key="2">
    <source>
        <dbReference type="Proteomes" id="UP000282378"/>
    </source>
</evidence>
<gene>
    <name evidence="1" type="ORF">APX70_05668</name>
</gene>
<dbReference type="Proteomes" id="UP000282378">
    <property type="component" value="Unassembled WGS sequence"/>
</dbReference>